<keyword evidence="8 10" id="KW-0503">Monooxygenase</keyword>
<dbReference type="PANTHER" id="PTHR46300:SF7">
    <property type="entry name" value="P450, PUTATIVE (EUROFUNG)-RELATED"/>
    <property type="match status" value="1"/>
</dbReference>
<dbReference type="Gene3D" id="1.10.630.10">
    <property type="entry name" value="Cytochrome P450"/>
    <property type="match status" value="1"/>
</dbReference>
<dbReference type="PROSITE" id="PS00086">
    <property type="entry name" value="CYTOCHROME_P450"/>
    <property type="match status" value="1"/>
</dbReference>
<name>A0A8H7H2F1_9AGAM</name>
<comment type="similarity">
    <text evidence="3 10">Belongs to the cytochrome P450 family.</text>
</comment>
<protein>
    <submittedName>
        <fullName evidence="11">Cytochrome P450</fullName>
    </submittedName>
</protein>
<evidence type="ECO:0000313" key="12">
    <source>
        <dbReference type="Proteomes" id="UP000650582"/>
    </source>
</evidence>
<evidence type="ECO:0000256" key="5">
    <source>
        <dbReference type="ARBA" id="ARBA00022723"/>
    </source>
</evidence>
<dbReference type="EMBL" id="JACYCC010000218">
    <property type="protein sequence ID" value="KAF8671467.1"/>
    <property type="molecule type" value="Genomic_DNA"/>
</dbReference>
<evidence type="ECO:0000256" key="7">
    <source>
        <dbReference type="ARBA" id="ARBA00023004"/>
    </source>
</evidence>
<evidence type="ECO:0000256" key="1">
    <source>
        <dbReference type="ARBA" id="ARBA00001971"/>
    </source>
</evidence>
<dbReference type="CDD" id="cd11065">
    <property type="entry name" value="CYP64-like"/>
    <property type="match status" value="1"/>
</dbReference>
<evidence type="ECO:0000256" key="10">
    <source>
        <dbReference type="RuleBase" id="RU000461"/>
    </source>
</evidence>
<dbReference type="GO" id="GO:0004497">
    <property type="term" value="F:monooxygenase activity"/>
    <property type="evidence" value="ECO:0007669"/>
    <property type="project" value="UniProtKB-KW"/>
</dbReference>
<comment type="pathway">
    <text evidence="2">Secondary metabolite biosynthesis.</text>
</comment>
<dbReference type="InterPro" id="IPR002401">
    <property type="entry name" value="Cyt_P450_E_grp-I"/>
</dbReference>
<keyword evidence="7 9" id="KW-0408">Iron</keyword>
<dbReference type="InterPro" id="IPR036396">
    <property type="entry name" value="Cyt_P450_sf"/>
</dbReference>
<dbReference type="AlphaFoldDB" id="A0A8H7H2F1"/>
<reference evidence="11" key="1">
    <citation type="submission" date="2020-09" db="EMBL/GenBank/DDBJ databases">
        <title>Comparative genome analyses of four rice-infecting Rhizoctonia solani isolates reveal extensive enrichment of homogalacturonan modification genes.</title>
        <authorList>
            <person name="Lee D.-Y."/>
            <person name="Jeon J."/>
            <person name="Kim K.-T."/>
            <person name="Cheong K."/>
            <person name="Song H."/>
            <person name="Choi G."/>
            <person name="Ko J."/>
            <person name="Opiyo S.O."/>
            <person name="Zuo S."/>
            <person name="Madhav S."/>
            <person name="Lee Y.-H."/>
            <person name="Wang G.-L."/>
        </authorList>
    </citation>
    <scope>NUCLEOTIDE SEQUENCE</scope>
    <source>
        <strain evidence="11">AG1-IA YN-7</strain>
    </source>
</reference>
<dbReference type="InterPro" id="IPR050364">
    <property type="entry name" value="Cytochrome_P450_fung"/>
</dbReference>
<dbReference type="PANTHER" id="PTHR46300">
    <property type="entry name" value="P450, PUTATIVE (EUROFUNG)-RELATED-RELATED"/>
    <property type="match status" value="1"/>
</dbReference>
<comment type="caution">
    <text evidence="11">The sequence shown here is derived from an EMBL/GenBank/DDBJ whole genome shotgun (WGS) entry which is preliminary data.</text>
</comment>
<dbReference type="GO" id="GO:0020037">
    <property type="term" value="F:heme binding"/>
    <property type="evidence" value="ECO:0007669"/>
    <property type="project" value="InterPro"/>
</dbReference>
<keyword evidence="4 9" id="KW-0349">Heme</keyword>
<feature type="binding site" description="axial binding residue" evidence="9">
    <location>
        <position position="449"/>
    </location>
    <ligand>
        <name>heme</name>
        <dbReference type="ChEBI" id="CHEBI:30413"/>
    </ligand>
    <ligandPart>
        <name>Fe</name>
        <dbReference type="ChEBI" id="CHEBI:18248"/>
    </ligandPart>
</feature>
<accession>A0A8H7H2F1</accession>
<dbReference type="Pfam" id="PF00067">
    <property type="entry name" value="p450"/>
    <property type="match status" value="1"/>
</dbReference>
<dbReference type="GO" id="GO:0005506">
    <property type="term" value="F:iron ion binding"/>
    <property type="evidence" value="ECO:0007669"/>
    <property type="project" value="InterPro"/>
</dbReference>
<dbReference type="PRINTS" id="PR00385">
    <property type="entry name" value="P450"/>
</dbReference>
<evidence type="ECO:0000256" key="4">
    <source>
        <dbReference type="ARBA" id="ARBA00022617"/>
    </source>
</evidence>
<comment type="cofactor">
    <cofactor evidence="1 9">
        <name>heme</name>
        <dbReference type="ChEBI" id="CHEBI:30413"/>
    </cofactor>
</comment>
<gene>
    <name evidence="11" type="ORF">RHS04_08229</name>
</gene>
<evidence type="ECO:0000256" key="2">
    <source>
        <dbReference type="ARBA" id="ARBA00005179"/>
    </source>
</evidence>
<dbReference type="Proteomes" id="UP000650582">
    <property type="component" value="Unassembled WGS sequence"/>
</dbReference>
<dbReference type="InterPro" id="IPR017972">
    <property type="entry name" value="Cyt_P450_CS"/>
</dbReference>
<evidence type="ECO:0000256" key="9">
    <source>
        <dbReference type="PIRSR" id="PIRSR602401-1"/>
    </source>
</evidence>
<evidence type="ECO:0000256" key="3">
    <source>
        <dbReference type="ARBA" id="ARBA00010617"/>
    </source>
</evidence>
<dbReference type="InterPro" id="IPR001128">
    <property type="entry name" value="Cyt_P450"/>
</dbReference>
<sequence length="525" mass="58894">MTWGAMNCFPSTTPDLPLVIAALLLVSWILYAMSRRTQKLPPSPQSDPLIGHLRLLPTSDEHRVYARWGKELNSDIVSITVLGQTTVVLNSTAAVNELFDRRSTIYSSRVELPMITYPDLVDWSKFTSFLPYGDRWRAQRRMSHKVLHKKATMEIWPVSVKQSRMALQRISTNPDAFIREIRSPTSRMTGSILLSAVYGYEVTSANDHLVELVELALDHLCDAAIQGNFLVNTIPCLRYLPDWLPGTGWKKTAKAWSEEKDEMINAPFYWTKQRMTSGSAPHSIVGSLLGDLQNNSNLKLNHAEEEEDIIKWVAGNMFGAGADTTAASLLVFILAMTLNPRIQAKAQAEVDRVLGQDRLPEMDDRELLPYVECVLKEVERWQPVTPIGSVENDEYCGYFIPKGAAVVGNVWAIAHDESVYPEPDRFNPDRFLDPRVPKAPAFGFGRRSCPGVHLAESTLFITISTFLMLFDVRPIKDEEGKEILPEVNMKTNALVSYPADFRCSITPRSERALKLLGLSVLGTDG</sequence>
<keyword evidence="5 9" id="KW-0479">Metal-binding</keyword>
<evidence type="ECO:0000256" key="6">
    <source>
        <dbReference type="ARBA" id="ARBA00023002"/>
    </source>
</evidence>
<organism evidence="11 12">
    <name type="scientific">Rhizoctonia solani</name>
    <dbReference type="NCBI Taxonomy" id="456999"/>
    <lineage>
        <taxon>Eukaryota</taxon>
        <taxon>Fungi</taxon>
        <taxon>Dikarya</taxon>
        <taxon>Basidiomycota</taxon>
        <taxon>Agaricomycotina</taxon>
        <taxon>Agaricomycetes</taxon>
        <taxon>Cantharellales</taxon>
        <taxon>Ceratobasidiaceae</taxon>
        <taxon>Rhizoctonia</taxon>
    </lineage>
</organism>
<dbReference type="GO" id="GO:0016705">
    <property type="term" value="F:oxidoreductase activity, acting on paired donors, with incorporation or reduction of molecular oxygen"/>
    <property type="evidence" value="ECO:0007669"/>
    <property type="project" value="InterPro"/>
</dbReference>
<dbReference type="PRINTS" id="PR00463">
    <property type="entry name" value="EP450I"/>
</dbReference>
<evidence type="ECO:0000256" key="8">
    <source>
        <dbReference type="ARBA" id="ARBA00023033"/>
    </source>
</evidence>
<proteinExistence type="inferred from homology"/>
<keyword evidence="6 10" id="KW-0560">Oxidoreductase</keyword>
<dbReference type="SUPFAM" id="SSF48264">
    <property type="entry name" value="Cytochrome P450"/>
    <property type="match status" value="1"/>
</dbReference>
<evidence type="ECO:0000313" key="11">
    <source>
        <dbReference type="EMBL" id="KAF8671467.1"/>
    </source>
</evidence>